<dbReference type="Pfam" id="PF00557">
    <property type="entry name" value="Peptidase_M24"/>
    <property type="match status" value="1"/>
</dbReference>
<dbReference type="GO" id="GO:0070006">
    <property type="term" value="F:metalloaminopeptidase activity"/>
    <property type="evidence" value="ECO:0007669"/>
    <property type="project" value="TreeGrafter"/>
</dbReference>
<protein>
    <submittedName>
        <fullName evidence="2">M24 family metallopeptidase</fullName>
    </submittedName>
</protein>
<comment type="caution">
    <text evidence="2">The sequence shown here is derived from an EMBL/GenBank/DDBJ whole genome shotgun (WGS) entry which is preliminary data.</text>
</comment>
<dbReference type="SUPFAM" id="SSF55920">
    <property type="entry name" value="Creatinase/aminopeptidase"/>
    <property type="match status" value="1"/>
</dbReference>
<sequence>MIELKSKEDIEKLKIANRHVAEILHLLKEYVKPGVSAYELDQIAYEECKKRGVKPAFLGLYGFPASLCVSINEEVVHGIPRKDKIIKEGDVVSLDFGVEYEGWYGDAAITVA</sequence>
<dbReference type="PANTHER" id="PTHR43330:SF27">
    <property type="entry name" value="METHIONINE AMINOPEPTIDASE"/>
    <property type="match status" value="1"/>
</dbReference>
<evidence type="ECO:0000313" key="2">
    <source>
        <dbReference type="EMBL" id="HEV08910.1"/>
    </source>
</evidence>
<dbReference type="EMBL" id="DSFC01000043">
    <property type="protein sequence ID" value="HEV08910.1"/>
    <property type="molecule type" value="Genomic_DNA"/>
</dbReference>
<dbReference type="InterPro" id="IPR036005">
    <property type="entry name" value="Creatinase/aminopeptidase-like"/>
</dbReference>
<dbReference type="AlphaFoldDB" id="A0A831YCY8"/>
<accession>A0A831YCY8</accession>
<dbReference type="PANTHER" id="PTHR43330">
    <property type="entry name" value="METHIONINE AMINOPEPTIDASE"/>
    <property type="match status" value="1"/>
</dbReference>
<dbReference type="GO" id="GO:0005829">
    <property type="term" value="C:cytosol"/>
    <property type="evidence" value="ECO:0007669"/>
    <property type="project" value="TreeGrafter"/>
</dbReference>
<proteinExistence type="predicted"/>
<feature type="domain" description="Peptidase M24" evidence="1">
    <location>
        <begin position="11"/>
        <end position="111"/>
    </location>
</feature>
<reference evidence="2" key="1">
    <citation type="journal article" date="2020" name="mSystems">
        <title>Genome- and Community-Level Interaction Insights into Carbon Utilization and Element Cycling Functions of Hydrothermarchaeota in Hydrothermal Sediment.</title>
        <authorList>
            <person name="Zhou Z."/>
            <person name="Liu Y."/>
            <person name="Xu W."/>
            <person name="Pan J."/>
            <person name="Luo Z.H."/>
            <person name="Li M."/>
        </authorList>
    </citation>
    <scope>NUCLEOTIDE SEQUENCE [LARGE SCALE GENOMIC DNA]</scope>
    <source>
        <strain evidence="2">SpSt-1257</strain>
    </source>
</reference>
<feature type="non-terminal residue" evidence="2">
    <location>
        <position position="112"/>
    </location>
</feature>
<gene>
    <name evidence="2" type="ORF">ENO34_00745</name>
</gene>
<organism evidence="2">
    <name type="scientific">Sulfurihydrogenibium azorense</name>
    <dbReference type="NCBI Taxonomy" id="309806"/>
    <lineage>
        <taxon>Bacteria</taxon>
        <taxon>Pseudomonadati</taxon>
        <taxon>Aquificota</taxon>
        <taxon>Aquificia</taxon>
        <taxon>Aquificales</taxon>
        <taxon>Hydrogenothermaceae</taxon>
        <taxon>Sulfurihydrogenibium</taxon>
    </lineage>
</organism>
<name>A0A831YCY8_9AQUI</name>
<dbReference type="InterPro" id="IPR000994">
    <property type="entry name" value="Pept_M24"/>
</dbReference>
<dbReference type="PRINTS" id="PR00599">
    <property type="entry name" value="MAPEPTIDASE"/>
</dbReference>
<dbReference type="InterPro" id="IPR001714">
    <property type="entry name" value="Pept_M24_MAP"/>
</dbReference>
<dbReference type="Gene3D" id="3.90.230.10">
    <property type="entry name" value="Creatinase/methionine aminopeptidase superfamily"/>
    <property type="match status" value="1"/>
</dbReference>
<evidence type="ECO:0000259" key="1">
    <source>
        <dbReference type="Pfam" id="PF00557"/>
    </source>
</evidence>
<dbReference type="Proteomes" id="UP000885621">
    <property type="component" value="Unassembled WGS sequence"/>
</dbReference>